<accession>A0AAW7JS61</accession>
<feature type="domain" description="HTH araC/xylS-type" evidence="4">
    <location>
        <begin position="195"/>
        <end position="300"/>
    </location>
</feature>
<dbReference type="EMBL" id="JAUEIE010000001">
    <property type="protein sequence ID" value="MDN0021606.1"/>
    <property type="molecule type" value="Genomic_DNA"/>
</dbReference>
<sequence length="301" mass="34307">MYTKSHDSEHMCGRQRGCLPGVRMQHPLAGTAVLTPDSLRRIDGAVTSLYTILKIKNRRRGTLPCYGHKGCDFSHASLLFFRPGERISLNTATYAEEACIVAFAKELAAGSGMESDMEGYTFFGYRTDEALHVSECEERTLDRLFHDITAELETCIDDYSCKIIGRRIGMMLDYCGRFYNRQFIMRADSNRKTVRQARHVIHDFFTKEADRHGDMPQADYIAARTGTSEAYLKDIIRKETGLSVGRYTEMIRLDMARDMLMHSHKTDGEIASVLNFGSVRCFRLFFNRTTGMTTEECRTSS</sequence>
<dbReference type="InterPro" id="IPR018060">
    <property type="entry name" value="HTH_AraC"/>
</dbReference>
<evidence type="ECO:0000313" key="8">
    <source>
        <dbReference type="Proteomes" id="UP001168478"/>
    </source>
</evidence>
<dbReference type="SMART" id="SM00342">
    <property type="entry name" value="HTH_ARAC"/>
    <property type="match status" value="1"/>
</dbReference>
<organism evidence="6 8">
    <name type="scientific">Leyella lascolaii</name>
    <dbReference type="NCBI Taxonomy" id="1776379"/>
    <lineage>
        <taxon>Bacteria</taxon>
        <taxon>Pseudomonadati</taxon>
        <taxon>Bacteroidota</taxon>
        <taxon>Bacteroidia</taxon>
        <taxon>Bacteroidales</taxon>
        <taxon>Prevotellaceae</taxon>
        <taxon>Leyella</taxon>
    </lineage>
</organism>
<keyword evidence="3" id="KW-0804">Transcription</keyword>
<evidence type="ECO:0000313" key="5">
    <source>
        <dbReference type="EMBL" id="MDN0021606.1"/>
    </source>
</evidence>
<dbReference type="GO" id="GO:0043565">
    <property type="term" value="F:sequence-specific DNA binding"/>
    <property type="evidence" value="ECO:0007669"/>
    <property type="project" value="InterPro"/>
</dbReference>
<dbReference type="EMBL" id="JAUEIF010000001">
    <property type="protein sequence ID" value="MDN0024102.1"/>
    <property type="molecule type" value="Genomic_DNA"/>
</dbReference>
<proteinExistence type="predicted"/>
<evidence type="ECO:0000313" key="6">
    <source>
        <dbReference type="EMBL" id="MDN0024102.1"/>
    </source>
</evidence>
<evidence type="ECO:0000256" key="2">
    <source>
        <dbReference type="ARBA" id="ARBA00023125"/>
    </source>
</evidence>
<reference evidence="6" key="2">
    <citation type="submission" date="2023-08" db="EMBL/GenBank/DDBJ databases">
        <title>Identification and characterization of horizontal gene transfer across gut microbiota members of farm animals based on homology search.</title>
        <authorList>
            <person name="Schwarzerova J."/>
            <person name="Nykrynova M."/>
            <person name="Jureckova K."/>
            <person name="Cejkova D."/>
            <person name="Rychlik I."/>
        </authorList>
    </citation>
    <scope>NUCLEOTIDE SEQUENCE</scope>
    <source>
        <strain evidence="6">ET15</strain>
        <strain evidence="5">ET37</strain>
    </source>
</reference>
<dbReference type="AlphaFoldDB" id="A0AAW7JS61"/>
<dbReference type="InterPro" id="IPR009057">
    <property type="entry name" value="Homeodomain-like_sf"/>
</dbReference>
<reference evidence="6" key="1">
    <citation type="submission" date="2023-06" db="EMBL/GenBank/DDBJ databases">
        <authorList>
            <person name="Zeman M."/>
            <person name="Kubasova T."/>
            <person name="Jahodarova E."/>
            <person name="Nykrynova M."/>
            <person name="Rychlik I."/>
        </authorList>
    </citation>
    <scope>NUCLEOTIDE SEQUENCE</scope>
    <source>
        <strain evidence="6">ET15</strain>
        <strain evidence="5">ET37</strain>
    </source>
</reference>
<dbReference type="Proteomes" id="UP001167831">
    <property type="component" value="Unassembled WGS sequence"/>
</dbReference>
<dbReference type="SUPFAM" id="SSF46689">
    <property type="entry name" value="Homeodomain-like"/>
    <property type="match status" value="1"/>
</dbReference>
<dbReference type="Proteomes" id="UP001168478">
    <property type="component" value="Unassembled WGS sequence"/>
</dbReference>
<dbReference type="Gene3D" id="1.10.10.60">
    <property type="entry name" value="Homeodomain-like"/>
    <property type="match status" value="1"/>
</dbReference>
<gene>
    <name evidence="5" type="ORF">QVN81_01000</name>
    <name evidence="6" type="ORF">QVN84_00990</name>
</gene>
<protein>
    <submittedName>
        <fullName evidence="6">Helix-turn-helix domain-containing protein</fullName>
    </submittedName>
</protein>
<dbReference type="Pfam" id="PF12833">
    <property type="entry name" value="HTH_18"/>
    <property type="match status" value="1"/>
</dbReference>
<evidence type="ECO:0000256" key="3">
    <source>
        <dbReference type="ARBA" id="ARBA00023163"/>
    </source>
</evidence>
<keyword evidence="1" id="KW-0805">Transcription regulation</keyword>
<evidence type="ECO:0000256" key="1">
    <source>
        <dbReference type="ARBA" id="ARBA00023015"/>
    </source>
</evidence>
<keyword evidence="2" id="KW-0238">DNA-binding</keyword>
<dbReference type="PROSITE" id="PS01124">
    <property type="entry name" value="HTH_ARAC_FAMILY_2"/>
    <property type="match status" value="1"/>
</dbReference>
<comment type="caution">
    <text evidence="6">The sequence shown here is derived from an EMBL/GenBank/DDBJ whole genome shotgun (WGS) entry which is preliminary data.</text>
</comment>
<name>A0AAW7JS61_9BACT</name>
<dbReference type="PANTHER" id="PTHR43280">
    <property type="entry name" value="ARAC-FAMILY TRANSCRIPTIONAL REGULATOR"/>
    <property type="match status" value="1"/>
</dbReference>
<dbReference type="RefSeq" id="WP_289824421.1">
    <property type="nucleotide sequence ID" value="NZ_JAUEIE010000001.1"/>
</dbReference>
<evidence type="ECO:0000313" key="7">
    <source>
        <dbReference type="Proteomes" id="UP001167831"/>
    </source>
</evidence>
<dbReference type="PANTHER" id="PTHR43280:SF32">
    <property type="entry name" value="TRANSCRIPTIONAL REGULATORY PROTEIN"/>
    <property type="match status" value="1"/>
</dbReference>
<evidence type="ECO:0000259" key="4">
    <source>
        <dbReference type="PROSITE" id="PS01124"/>
    </source>
</evidence>
<dbReference type="GO" id="GO:0003700">
    <property type="term" value="F:DNA-binding transcription factor activity"/>
    <property type="evidence" value="ECO:0007669"/>
    <property type="project" value="InterPro"/>
</dbReference>
<keyword evidence="7" id="KW-1185">Reference proteome</keyword>